<evidence type="ECO:0000313" key="6">
    <source>
        <dbReference type="Proteomes" id="UP000183670"/>
    </source>
</evidence>
<dbReference type="EMBL" id="FNDO01000061">
    <property type="protein sequence ID" value="SDI63285.1"/>
    <property type="molecule type" value="Genomic_DNA"/>
</dbReference>
<dbReference type="RefSeq" id="WP_081352738.1">
    <property type="nucleotide sequence ID" value="NZ_FMYE01000111.1"/>
</dbReference>
<dbReference type="InterPro" id="IPR033985">
    <property type="entry name" value="SusD-like_N"/>
</dbReference>
<dbReference type="Gene3D" id="1.25.40.390">
    <property type="match status" value="2"/>
</dbReference>
<dbReference type="EMBL" id="FMYE01000111">
    <property type="protein sequence ID" value="SDB79701.1"/>
    <property type="molecule type" value="Genomic_DNA"/>
</dbReference>
<sequence>MKTLKRKTWLIVMAIVSVCLNLTACSSNDEKEDDFTAKGQITGKLEKGPFLQGSKVILYELNNNLSQTGKSYKTNTTNDLGEFSFDSSLALSSQYAELETNGYFYNETEGEESRAPITLNALVDLSEKGMVNVNLITHLEFGRVKKLVQDGKSFKDAKKQAEQELLACFAITHKIDSPENISLMDGNDNAKILLAISSILLYRQSEARFSELISKFSTDFARNGTITDTNIRQEMQSGQYNINPKSIVKKMKEHYTRKGVTISIEDFSQYVDRNGDGVLDENDAFTEVIPDDQLTEENIFQDATTIQNALDGIYAKLVDFTTLQLTVEAIRTKKITASNLYNLRLDTDSRYISDLWKSGYQCIHNANFMIEALSQYNSNIDVSTYITEVKLLRAFVYYNMTLLWGNIPLVTIPLSTPEVEYIQKEQNEILDFVYNELNGILPNLSVTFDEEKGGKSRMGYYSALALAAEVKLLQGKKTEAINLLNQAEWDEFAGEQTEAIYSKNGQSTIFSLSLLSYSNTGSLFNRFLRKGDFYPIYSYAHINLLKKEAKDTDISSLLNEWLSTIGLEYGYWGTLKRTKTAISTTGCKEYELLLPIPQIELVSCPTLIQNPGYM</sequence>
<evidence type="ECO:0000256" key="1">
    <source>
        <dbReference type="SAM" id="SignalP"/>
    </source>
</evidence>
<proteinExistence type="predicted"/>
<reference evidence="5 6" key="1">
    <citation type="submission" date="2016-10" db="EMBL/GenBank/DDBJ databases">
        <authorList>
            <person name="de Groot N.N."/>
        </authorList>
    </citation>
    <scope>NUCLEOTIDE SEQUENCE [LARGE SCALE GENOMIC DNA]</scope>
    <source>
        <strain evidence="3 6">NLAE-zl-C500</strain>
        <strain evidence="4 5">NLAE-zl-C57</strain>
    </source>
</reference>
<feature type="chain" id="PRO_5010470487" evidence="1">
    <location>
        <begin position="25"/>
        <end position="614"/>
    </location>
</feature>
<evidence type="ECO:0000313" key="5">
    <source>
        <dbReference type="Proteomes" id="UP000181870"/>
    </source>
</evidence>
<feature type="signal peptide" evidence="1">
    <location>
        <begin position="1"/>
        <end position="24"/>
    </location>
</feature>
<evidence type="ECO:0000313" key="3">
    <source>
        <dbReference type="EMBL" id="SDB79701.1"/>
    </source>
</evidence>
<dbReference type="SUPFAM" id="SSF48452">
    <property type="entry name" value="TPR-like"/>
    <property type="match status" value="1"/>
</dbReference>
<protein>
    <submittedName>
        <fullName evidence="3">Starch-binding associating with outer membrane</fullName>
    </submittedName>
</protein>
<dbReference type="Proteomes" id="UP000181870">
    <property type="component" value="Unassembled WGS sequence"/>
</dbReference>
<feature type="domain" description="SusD-like N-terminal" evidence="2">
    <location>
        <begin position="319"/>
        <end position="413"/>
    </location>
</feature>
<dbReference type="AlphaFoldDB" id="A0A1G6GCI9"/>
<evidence type="ECO:0000313" key="4">
    <source>
        <dbReference type="EMBL" id="SDI63285.1"/>
    </source>
</evidence>
<dbReference type="Proteomes" id="UP000183670">
    <property type="component" value="Unassembled WGS sequence"/>
</dbReference>
<evidence type="ECO:0000259" key="2">
    <source>
        <dbReference type="Pfam" id="PF14322"/>
    </source>
</evidence>
<gene>
    <name evidence="3" type="ORF">SAMN05192581_11111</name>
    <name evidence="4" type="ORF">SAMN05192582_10618</name>
</gene>
<keyword evidence="1" id="KW-0732">Signal</keyword>
<organism evidence="3 6">
    <name type="scientific">Bacteroides ovatus</name>
    <dbReference type="NCBI Taxonomy" id="28116"/>
    <lineage>
        <taxon>Bacteria</taxon>
        <taxon>Pseudomonadati</taxon>
        <taxon>Bacteroidota</taxon>
        <taxon>Bacteroidia</taxon>
        <taxon>Bacteroidales</taxon>
        <taxon>Bacteroidaceae</taxon>
        <taxon>Bacteroides</taxon>
    </lineage>
</organism>
<dbReference type="InterPro" id="IPR011990">
    <property type="entry name" value="TPR-like_helical_dom_sf"/>
</dbReference>
<accession>A0A1G6GCI9</accession>
<dbReference type="Pfam" id="PF14322">
    <property type="entry name" value="SusD-like_3"/>
    <property type="match status" value="1"/>
</dbReference>
<name>A0A1G6GCI9_BACOV</name>